<accession>A0A3M8CS26</accession>
<dbReference type="Gene3D" id="1.20.120.450">
    <property type="entry name" value="dinb family like domain"/>
    <property type="match status" value="1"/>
</dbReference>
<dbReference type="InterPro" id="IPR034660">
    <property type="entry name" value="DinB/YfiT-like"/>
</dbReference>
<dbReference type="Pfam" id="PF05163">
    <property type="entry name" value="DinB"/>
    <property type="match status" value="1"/>
</dbReference>
<dbReference type="Proteomes" id="UP000281915">
    <property type="component" value="Unassembled WGS sequence"/>
</dbReference>
<comment type="similarity">
    <text evidence="1">Belongs to the DinB family.</text>
</comment>
<dbReference type="InterPro" id="IPR007837">
    <property type="entry name" value="DinB"/>
</dbReference>
<evidence type="ECO:0000256" key="1">
    <source>
        <dbReference type="ARBA" id="ARBA00008635"/>
    </source>
</evidence>
<dbReference type="EMBL" id="RHHT01000026">
    <property type="protein sequence ID" value="RNB78221.1"/>
    <property type="molecule type" value="Genomic_DNA"/>
</dbReference>
<evidence type="ECO:0000256" key="3">
    <source>
        <dbReference type="PIRSR" id="PIRSR607837-1"/>
    </source>
</evidence>
<dbReference type="SUPFAM" id="SSF109854">
    <property type="entry name" value="DinB/YfiT-like putative metalloenzymes"/>
    <property type="match status" value="1"/>
</dbReference>
<gene>
    <name evidence="4" type="ORF">EDM58_11995</name>
</gene>
<sequence>MFTKVADFAAEWEQESAITVKLLEALTDEALNQRVAEGHWTLGEIAWHLVQSINYMSSMGLSFPAPQAEQPTSAAAIAAEYRTISREMLHAVMTQWDDASLLEVKEIAGGQWRNGDSLRLTITHQAHHRGQMTVLMRQAGMKEIPSIFG</sequence>
<comment type="caution">
    <text evidence="4">The sequence shown here is derived from an EMBL/GenBank/DDBJ whole genome shotgun (WGS) entry which is preliminary data.</text>
</comment>
<evidence type="ECO:0000313" key="5">
    <source>
        <dbReference type="Proteomes" id="UP000281915"/>
    </source>
</evidence>
<keyword evidence="2 3" id="KW-0479">Metal-binding</keyword>
<feature type="binding site" evidence="3">
    <location>
        <position position="124"/>
    </location>
    <ligand>
        <name>a divalent metal cation</name>
        <dbReference type="ChEBI" id="CHEBI:60240"/>
    </ligand>
</feature>
<dbReference type="AlphaFoldDB" id="A0A3M8CS26"/>
<protein>
    <recommendedName>
        <fullName evidence="6">Damage-inducible protein DinB</fullName>
    </recommendedName>
</protein>
<dbReference type="GO" id="GO:0046872">
    <property type="term" value="F:metal ion binding"/>
    <property type="evidence" value="ECO:0007669"/>
    <property type="project" value="UniProtKB-KW"/>
</dbReference>
<evidence type="ECO:0008006" key="6">
    <source>
        <dbReference type="Google" id="ProtNLM"/>
    </source>
</evidence>
<evidence type="ECO:0000313" key="4">
    <source>
        <dbReference type="EMBL" id="RNB78221.1"/>
    </source>
</evidence>
<proteinExistence type="inferred from homology"/>
<feature type="binding site" evidence="3">
    <location>
        <position position="128"/>
    </location>
    <ligand>
        <name>a divalent metal cation</name>
        <dbReference type="ChEBI" id="CHEBI:60240"/>
    </ligand>
</feature>
<reference evidence="4 5" key="1">
    <citation type="submission" date="2018-10" db="EMBL/GenBank/DDBJ databases">
        <title>Phylogenomics of Brevibacillus.</title>
        <authorList>
            <person name="Dunlap C."/>
        </authorList>
    </citation>
    <scope>NUCLEOTIDE SEQUENCE [LARGE SCALE GENOMIC DNA]</scope>
    <source>
        <strain evidence="4 5">JCM 15085</strain>
    </source>
</reference>
<evidence type="ECO:0000256" key="2">
    <source>
        <dbReference type="ARBA" id="ARBA00022723"/>
    </source>
</evidence>
<feature type="binding site" evidence="3">
    <location>
        <position position="48"/>
    </location>
    <ligand>
        <name>a divalent metal cation</name>
        <dbReference type="ChEBI" id="CHEBI:60240"/>
    </ligand>
</feature>
<organism evidence="4 5">
    <name type="scientific">Brevibacillus panacihumi</name>
    <dbReference type="NCBI Taxonomy" id="497735"/>
    <lineage>
        <taxon>Bacteria</taxon>
        <taxon>Bacillati</taxon>
        <taxon>Bacillota</taxon>
        <taxon>Bacilli</taxon>
        <taxon>Bacillales</taxon>
        <taxon>Paenibacillaceae</taxon>
        <taxon>Brevibacillus</taxon>
    </lineage>
</organism>
<name>A0A3M8CS26_9BACL</name>